<evidence type="ECO:0000256" key="3">
    <source>
        <dbReference type="ARBA" id="ARBA00023082"/>
    </source>
</evidence>
<dbReference type="InterPro" id="IPR007627">
    <property type="entry name" value="RNA_pol_sigma70_r2"/>
</dbReference>
<keyword evidence="8" id="KW-1185">Reference proteome</keyword>
<dbReference type="SUPFAM" id="SSF88659">
    <property type="entry name" value="Sigma3 and sigma4 domains of RNA polymerase sigma factors"/>
    <property type="match status" value="1"/>
</dbReference>
<dbReference type="InterPro" id="IPR013249">
    <property type="entry name" value="RNA_pol_sigma70_r4_t2"/>
</dbReference>
<dbReference type="Gene3D" id="1.10.1740.10">
    <property type="match status" value="1"/>
</dbReference>
<dbReference type="InterPro" id="IPR013324">
    <property type="entry name" value="RNA_pol_sigma_r3/r4-like"/>
</dbReference>
<keyword evidence="2" id="KW-0805">Transcription regulation</keyword>
<dbReference type="InterPro" id="IPR036388">
    <property type="entry name" value="WH-like_DNA-bd_sf"/>
</dbReference>
<evidence type="ECO:0000259" key="6">
    <source>
        <dbReference type="Pfam" id="PF08281"/>
    </source>
</evidence>
<evidence type="ECO:0000313" key="8">
    <source>
        <dbReference type="Proteomes" id="UP001209922"/>
    </source>
</evidence>
<accession>A0ABT3JWJ4</accession>
<evidence type="ECO:0000256" key="4">
    <source>
        <dbReference type="ARBA" id="ARBA00023163"/>
    </source>
</evidence>
<feature type="domain" description="RNA polymerase sigma-70 region 2" evidence="5">
    <location>
        <begin position="26"/>
        <end position="93"/>
    </location>
</feature>
<dbReference type="Pfam" id="PF04542">
    <property type="entry name" value="Sigma70_r2"/>
    <property type="match status" value="1"/>
</dbReference>
<sequence>METTVSPRPASTATATAEVQQRFAGLLQQHRGIVLKVARGYCADPQDRADLVQDISAQAWRAFAGFDPARAQFSTWLYRIALNVAISQLRSQRLRERHRAPLEAAGERAAPAQDHDDLHRLHALIGRLPPLDRALMLLVLDDCSHRQIGEVLGMSPGNVATRLHRLRQQIRRQLDAPAPPRTP</sequence>
<comment type="caution">
    <text evidence="7">The sequence shown here is derived from an EMBL/GenBank/DDBJ whole genome shotgun (WGS) entry which is preliminary data.</text>
</comment>
<evidence type="ECO:0000256" key="1">
    <source>
        <dbReference type="ARBA" id="ARBA00010641"/>
    </source>
</evidence>
<proteinExistence type="inferred from homology"/>
<keyword evidence="4" id="KW-0804">Transcription</keyword>
<gene>
    <name evidence="7" type="ORF">OK345_10110</name>
</gene>
<dbReference type="Proteomes" id="UP001209922">
    <property type="component" value="Unassembled WGS sequence"/>
</dbReference>
<feature type="domain" description="RNA polymerase sigma factor 70 region 4 type 2" evidence="6">
    <location>
        <begin position="119"/>
        <end position="169"/>
    </location>
</feature>
<name>A0ABT3JWJ4_9XANT</name>
<dbReference type="PANTHER" id="PTHR43133:SF45">
    <property type="entry name" value="RNA POLYMERASE ECF-TYPE SIGMA FACTOR"/>
    <property type="match status" value="1"/>
</dbReference>
<evidence type="ECO:0000256" key="2">
    <source>
        <dbReference type="ARBA" id="ARBA00023015"/>
    </source>
</evidence>
<dbReference type="InterPro" id="IPR013325">
    <property type="entry name" value="RNA_pol_sigma_r2"/>
</dbReference>
<organism evidence="7 8">
    <name type="scientific">Xanthomonas chitinilytica</name>
    <dbReference type="NCBI Taxonomy" id="2989819"/>
    <lineage>
        <taxon>Bacteria</taxon>
        <taxon>Pseudomonadati</taxon>
        <taxon>Pseudomonadota</taxon>
        <taxon>Gammaproteobacteria</taxon>
        <taxon>Lysobacterales</taxon>
        <taxon>Lysobacteraceae</taxon>
        <taxon>Xanthomonas</taxon>
    </lineage>
</organism>
<dbReference type="NCBIfam" id="TIGR02937">
    <property type="entry name" value="sigma70-ECF"/>
    <property type="match status" value="1"/>
</dbReference>
<protein>
    <submittedName>
        <fullName evidence="7">Sigma-70 family RNA polymerase sigma factor</fullName>
    </submittedName>
</protein>
<reference evidence="7 8" key="1">
    <citation type="submission" date="2022-10" db="EMBL/GenBank/DDBJ databases">
        <title>Xanthomonas sp. H13-6.</title>
        <authorList>
            <person name="Liu X."/>
            <person name="Deng Z."/>
            <person name="Jiang Y."/>
            <person name="Yu T."/>
            <person name="Ai J."/>
        </authorList>
    </citation>
    <scope>NUCLEOTIDE SEQUENCE [LARGE SCALE GENOMIC DNA]</scope>
    <source>
        <strain evidence="7 8">H13-6</strain>
    </source>
</reference>
<dbReference type="InterPro" id="IPR014284">
    <property type="entry name" value="RNA_pol_sigma-70_dom"/>
</dbReference>
<dbReference type="Pfam" id="PF08281">
    <property type="entry name" value="Sigma70_r4_2"/>
    <property type="match status" value="1"/>
</dbReference>
<dbReference type="EMBL" id="JAPCHY010000008">
    <property type="protein sequence ID" value="MCW4472859.1"/>
    <property type="molecule type" value="Genomic_DNA"/>
</dbReference>
<comment type="similarity">
    <text evidence="1">Belongs to the sigma-70 factor family. ECF subfamily.</text>
</comment>
<dbReference type="PANTHER" id="PTHR43133">
    <property type="entry name" value="RNA POLYMERASE ECF-TYPE SIGMA FACTO"/>
    <property type="match status" value="1"/>
</dbReference>
<keyword evidence="3" id="KW-0731">Sigma factor</keyword>
<dbReference type="SUPFAM" id="SSF88946">
    <property type="entry name" value="Sigma2 domain of RNA polymerase sigma factors"/>
    <property type="match status" value="1"/>
</dbReference>
<evidence type="ECO:0000259" key="5">
    <source>
        <dbReference type="Pfam" id="PF04542"/>
    </source>
</evidence>
<evidence type="ECO:0000313" key="7">
    <source>
        <dbReference type="EMBL" id="MCW4472859.1"/>
    </source>
</evidence>
<dbReference type="Gene3D" id="1.10.10.10">
    <property type="entry name" value="Winged helix-like DNA-binding domain superfamily/Winged helix DNA-binding domain"/>
    <property type="match status" value="1"/>
</dbReference>
<dbReference type="InterPro" id="IPR039425">
    <property type="entry name" value="RNA_pol_sigma-70-like"/>
</dbReference>